<sequence length="436" mass="45420">MEAALRGAHEPGVGAEAYTTMDLALRVGELMLAGGETAESVDRAMSRITYAYGLPHCEIDVTLAAVGLSYLPRGGRPPVTAERRVRRRLPNYARLVAVHEMVRAAAAGRLTLQESKFALSDIIGRPTVYPNWLTVGALSLLGAAGAVLVGGGFYAAVAAFVATLLGERTGEWLGRRGIADFFQMALAAAIGSLVTVLLAWSDTPIRSGSVIIGVVIAHIPGRALVVSMQDGIAGDLVTGTTRLVEVLFTITAILSGIGSIIYLAARWGVPISLENLPTAPRSVAAAQTLGAAAIAVAFAVFHLVPRAYLLPVAVGGVLAWGSYVELRQLELPAAPATAIAATVVGALGTAYARQRRVPALVCVTPCIAPLMPGTLMYRGMLELTGGDTGQGALILVEALATALAIGAGVYIGAELLRVIRPARRILRPTRRISTRA</sequence>
<evidence type="ECO:0000259" key="8">
    <source>
        <dbReference type="Pfam" id="PF06738"/>
    </source>
</evidence>
<evidence type="ECO:0000256" key="7">
    <source>
        <dbReference type="SAM" id="Phobius"/>
    </source>
</evidence>
<accession>A0A939PID2</accession>
<feature type="transmembrane region" description="Helical" evidence="7">
    <location>
        <begin position="308"/>
        <end position="326"/>
    </location>
</feature>
<feature type="transmembrane region" description="Helical" evidence="7">
    <location>
        <begin position="132"/>
        <end position="165"/>
    </location>
</feature>
<dbReference type="PANTHER" id="PTHR34390">
    <property type="entry name" value="UPF0442 PROTEIN YJJB-RELATED"/>
    <property type="match status" value="1"/>
</dbReference>
<evidence type="ECO:0000256" key="4">
    <source>
        <dbReference type="ARBA" id="ARBA00022989"/>
    </source>
</evidence>
<evidence type="ECO:0000259" key="9">
    <source>
        <dbReference type="Pfam" id="PF12821"/>
    </source>
</evidence>
<protein>
    <submittedName>
        <fullName evidence="10">Threonine/serine exporter family protein</fullName>
    </submittedName>
</protein>
<name>A0A939PID2_9ACTN</name>
<dbReference type="InterPro" id="IPR010619">
    <property type="entry name" value="ThrE-like_N"/>
</dbReference>
<evidence type="ECO:0000313" key="11">
    <source>
        <dbReference type="Proteomes" id="UP000669179"/>
    </source>
</evidence>
<feature type="transmembrane region" description="Helical" evidence="7">
    <location>
        <begin position="359"/>
        <end position="380"/>
    </location>
</feature>
<feature type="domain" description="Threonine/Serine exporter ThrE" evidence="9">
    <location>
        <begin position="288"/>
        <end position="411"/>
    </location>
</feature>
<evidence type="ECO:0000256" key="2">
    <source>
        <dbReference type="ARBA" id="ARBA00022475"/>
    </source>
</evidence>
<feature type="transmembrane region" description="Helical" evidence="7">
    <location>
        <begin position="284"/>
        <end position="301"/>
    </location>
</feature>
<evidence type="ECO:0000313" key="10">
    <source>
        <dbReference type="EMBL" id="MBO2452728.1"/>
    </source>
</evidence>
<keyword evidence="3 7" id="KW-0812">Transmembrane</keyword>
<evidence type="ECO:0000256" key="6">
    <source>
        <dbReference type="ARBA" id="ARBA00034125"/>
    </source>
</evidence>
<feature type="transmembrane region" description="Helical" evidence="7">
    <location>
        <begin position="332"/>
        <end position="352"/>
    </location>
</feature>
<evidence type="ECO:0000256" key="3">
    <source>
        <dbReference type="ARBA" id="ARBA00022692"/>
    </source>
</evidence>
<comment type="similarity">
    <text evidence="6">Belongs to the ThrE exporter (TC 2.A.79) family.</text>
</comment>
<feature type="transmembrane region" description="Helical" evidence="7">
    <location>
        <begin position="392"/>
        <end position="416"/>
    </location>
</feature>
<feature type="transmembrane region" description="Helical" evidence="7">
    <location>
        <begin position="177"/>
        <end position="199"/>
    </location>
</feature>
<evidence type="ECO:0000256" key="5">
    <source>
        <dbReference type="ARBA" id="ARBA00023136"/>
    </source>
</evidence>
<dbReference type="Proteomes" id="UP000669179">
    <property type="component" value="Unassembled WGS sequence"/>
</dbReference>
<reference evidence="10" key="1">
    <citation type="submission" date="2021-03" db="EMBL/GenBank/DDBJ databases">
        <authorList>
            <person name="Kanchanasin P."/>
            <person name="Saeng-In P."/>
            <person name="Phongsopitanun W."/>
            <person name="Yuki M."/>
            <person name="Kudo T."/>
            <person name="Ohkuma M."/>
            <person name="Tanasupawat S."/>
        </authorList>
    </citation>
    <scope>NUCLEOTIDE SEQUENCE</scope>
    <source>
        <strain evidence="10">GKU 128</strain>
    </source>
</reference>
<keyword evidence="5 7" id="KW-0472">Membrane</keyword>
<feature type="transmembrane region" description="Helical" evidence="7">
    <location>
        <begin position="246"/>
        <end position="264"/>
    </location>
</feature>
<dbReference type="Pfam" id="PF12821">
    <property type="entry name" value="ThrE_2"/>
    <property type="match status" value="1"/>
</dbReference>
<dbReference type="InterPro" id="IPR024528">
    <property type="entry name" value="ThrE_2"/>
</dbReference>
<dbReference type="EMBL" id="JAGEOJ010000017">
    <property type="protein sequence ID" value="MBO2452728.1"/>
    <property type="molecule type" value="Genomic_DNA"/>
</dbReference>
<feature type="transmembrane region" description="Helical" evidence="7">
    <location>
        <begin position="205"/>
        <end position="225"/>
    </location>
</feature>
<dbReference type="GO" id="GO:0022857">
    <property type="term" value="F:transmembrane transporter activity"/>
    <property type="evidence" value="ECO:0007669"/>
    <property type="project" value="InterPro"/>
</dbReference>
<dbReference type="PANTHER" id="PTHR34390:SF2">
    <property type="entry name" value="SUCCINATE TRANSPORTER SUBUNIT YJJP-RELATED"/>
    <property type="match status" value="1"/>
</dbReference>
<comment type="caution">
    <text evidence="10">The sequence shown here is derived from an EMBL/GenBank/DDBJ whole genome shotgun (WGS) entry which is preliminary data.</text>
</comment>
<dbReference type="Pfam" id="PF06738">
    <property type="entry name" value="ThrE"/>
    <property type="match status" value="1"/>
</dbReference>
<dbReference type="GO" id="GO:0005886">
    <property type="term" value="C:plasma membrane"/>
    <property type="evidence" value="ECO:0007669"/>
    <property type="project" value="UniProtKB-SubCell"/>
</dbReference>
<dbReference type="AlphaFoldDB" id="A0A939PID2"/>
<proteinExistence type="inferred from homology"/>
<gene>
    <name evidence="10" type="ORF">J4573_36945</name>
</gene>
<keyword evidence="2" id="KW-1003">Cell membrane</keyword>
<dbReference type="InterPro" id="IPR050539">
    <property type="entry name" value="ThrE_Dicarb/AminoAcid_Exp"/>
</dbReference>
<keyword evidence="4 7" id="KW-1133">Transmembrane helix</keyword>
<feature type="domain" description="Threonine/serine exporter-like N-terminal" evidence="8">
    <location>
        <begin position="22"/>
        <end position="262"/>
    </location>
</feature>
<comment type="subcellular location">
    <subcellularLocation>
        <location evidence="1">Cell membrane</location>
        <topology evidence="1">Multi-pass membrane protein</topology>
    </subcellularLocation>
</comment>
<organism evidence="10 11">
    <name type="scientific">Actinomadura barringtoniae</name>
    <dbReference type="NCBI Taxonomy" id="1427535"/>
    <lineage>
        <taxon>Bacteria</taxon>
        <taxon>Bacillati</taxon>
        <taxon>Actinomycetota</taxon>
        <taxon>Actinomycetes</taxon>
        <taxon>Streptosporangiales</taxon>
        <taxon>Thermomonosporaceae</taxon>
        <taxon>Actinomadura</taxon>
    </lineage>
</organism>
<keyword evidence="11" id="KW-1185">Reference proteome</keyword>
<dbReference type="GO" id="GO:0015744">
    <property type="term" value="P:succinate transport"/>
    <property type="evidence" value="ECO:0007669"/>
    <property type="project" value="TreeGrafter"/>
</dbReference>
<evidence type="ECO:0000256" key="1">
    <source>
        <dbReference type="ARBA" id="ARBA00004651"/>
    </source>
</evidence>